<evidence type="ECO:0000256" key="5">
    <source>
        <dbReference type="PIRSR" id="PIRSR606225-1"/>
    </source>
</evidence>
<evidence type="ECO:0000313" key="10">
    <source>
        <dbReference type="Proteomes" id="UP000029381"/>
    </source>
</evidence>
<evidence type="ECO:0000256" key="2">
    <source>
        <dbReference type="ARBA" id="ARBA00010876"/>
    </source>
</evidence>
<dbReference type="GO" id="GO:0000455">
    <property type="term" value="P:enzyme-directed rRNA pseudouridine synthesis"/>
    <property type="evidence" value="ECO:0007669"/>
    <property type="project" value="TreeGrafter"/>
</dbReference>
<dbReference type="SUPFAM" id="SSF55174">
    <property type="entry name" value="Alpha-L RNA-binding motif"/>
    <property type="match status" value="1"/>
</dbReference>
<dbReference type="InterPro" id="IPR006225">
    <property type="entry name" value="PsdUridine_synth_RluC/D"/>
</dbReference>
<protein>
    <recommendedName>
        <fullName evidence="7">Pseudouridine synthase</fullName>
        <ecNumber evidence="7">5.4.99.-</ecNumber>
    </recommendedName>
</protein>
<dbReference type="CDD" id="cd02869">
    <property type="entry name" value="PseudoU_synth_RluA_like"/>
    <property type="match status" value="1"/>
</dbReference>
<dbReference type="NCBIfam" id="TIGR00005">
    <property type="entry name" value="rluA_subfam"/>
    <property type="match status" value="1"/>
</dbReference>
<evidence type="ECO:0000313" key="9">
    <source>
        <dbReference type="EMBL" id="KFN91067.1"/>
    </source>
</evidence>
<sequence>MAENLEITITNEQGRLDKVLADRLSNYSRSQIQQWVKDGQVLLNGQKVKGNYKVRPNDHLIVRIPEDKPLEINACDIPIEIVYQDQDVAVVNKPQGMVVHPSQGHPTHTLVNALLFYLDHLSAINGVIRPGIVHRIDKDTSGLLMIAKNDSSHTSLAQQLQEKTILREYTALVHGNIKHQKGTVTAPIGRSHTDRKMQDVVDNGKHAVTHFSVIERFTNFTLIKLQLETGRTHQIRVHMKYIGYPIAGDPVYGPKKTLASNGQFLHAGTIGFTHPTSGKRLTFEASLPENFKKTLAKLREPIDFFNE</sequence>
<dbReference type="InterPro" id="IPR050188">
    <property type="entry name" value="RluA_PseudoU_synthase"/>
</dbReference>
<reference evidence="9 10" key="1">
    <citation type="submission" date="2014-08" db="EMBL/GenBank/DDBJ databases">
        <title>Genome sequence of Tetragenococcus muriaticus.</title>
        <authorList>
            <person name="Chuea-nongthon C."/>
            <person name="Rodtong S."/>
            <person name="Yongsawatdigul J."/>
            <person name="Steele J.L."/>
            <person name="Liu X.-y."/>
            <person name="Speers J."/>
            <person name="Glasner J.D."/>
            <person name="Neeno-Eckwall E.C."/>
        </authorList>
    </citation>
    <scope>NUCLEOTIDE SEQUENCE [LARGE SCALE GENOMIC DNA]</scope>
    <source>
        <strain evidence="9 10">3MR10-3</strain>
    </source>
</reference>
<dbReference type="InterPro" id="IPR006145">
    <property type="entry name" value="PsdUridine_synth_RsuA/RluA"/>
</dbReference>
<comment type="catalytic activity">
    <reaction evidence="1 7">
        <text>a uridine in RNA = a pseudouridine in RNA</text>
        <dbReference type="Rhea" id="RHEA:48348"/>
        <dbReference type="Rhea" id="RHEA-COMP:12068"/>
        <dbReference type="Rhea" id="RHEA-COMP:12069"/>
        <dbReference type="ChEBI" id="CHEBI:65314"/>
        <dbReference type="ChEBI" id="CHEBI:65315"/>
    </reaction>
</comment>
<feature type="active site" evidence="5">
    <location>
        <position position="137"/>
    </location>
</feature>
<keyword evidence="10" id="KW-1185">Reference proteome</keyword>
<organism evidence="9 10">
    <name type="scientific">Tetragenococcus muriaticus 3MR10-3</name>
    <dbReference type="NCBI Taxonomy" id="1302648"/>
    <lineage>
        <taxon>Bacteria</taxon>
        <taxon>Bacillati</taxon>
        <taxon>Bacillota</taxon>
        <taxon>Bacilli</taxon>
        <taxon>Lactobacillales</taxon>
        <taxon>Enterococcaceae</taxon>
        <taxon>Tetragenococcus</taxon>
    </lineage>
</organism>
<dbReference type="PANTHER" id="PTHR21600">
    <property type="entry name" value="MITOCHONDRIAL RNA PSEUDOURIDINE SYNTHASE"/>
    <property type="match status" value="1"/>
</dbReference>
<dbReference type="PATRIC" id="fig|1302648.3.peg.1151"/>
<evidence type="ECO:0000256" key="4">
    <source>
        <dbReference type="ARBA" id="ARBA00023235"/>
    </source>
</evidence>
<dbReference type="SMART" id="SM00363">
    <property type="entry name" value="S4"/>
    <property type="match status" value="1"/>
</dbReference>
<feature type="domain" description="RNA-binding S4" evidence="8">
    <location>
        <begin position="14"/>
        <end position="71"/>
    </location>
</feature>
<dbReference type="Pfam" id="PF01479">
    <property type="entry name" value="S4"/>
    <property type="match status" value="1"/>
</dbReference>
<comment type="caution">
    <text evidence="9">The sequence shown here is derived from an EMBL/GenBank/DDBJ whole genome shotgun (WGS) entry which is preliminary data.</text>
</comment>
<dbReference type="GO" id="GO:0120159">
    <property type="term" value="F:rRNA pseudouridine synthase activity"/>
    <property type="evidence" value="ECO:0007669"/>
    <property type="project" value="UniProtKB-ARBA"/>
</dbReference>
<dbReference type="Gene3D" id="3.30.2350.10">
    <property type="entry name" value="Pseudouridine synthase"/>
    <property type="match status" value="1"/>
</dbReference>
<comment type="function">
    <text evidence="7">Responsible for synthesis of pseudouridine from uracil.</text>
</comment>
<dbReference type="Gene3D" id="3.10.290.10">
    <property type="entry name" value="RNA-binding S4 domain"/>
    <property type="match status" value="1"/>
</dbReference>
<dbReference type="SUPFAM" id="SSF55120">
    <property type="entry name" value="Pseudouridine synthase"/>
    <property type="match status" value="1"/>
</dbReference>
<keyword evidence="4 7" id="KW-0413">Isomerase</keyword>
<evidence type="ECO:0000256" key="7">
    <source>
        <dbReference type="RuleBase" id="RU362028"/>
    </source>
</evidence>
<dbReference type="GO" id="GO:0003723">
    <property type="term" value="F:RNA binding"/>
    <property type="evidence" value="ECO:0007669"/>
    <property type="project" value="UniProtKB-KW"/>
</dbReference>
<proteinExistence type="inferred from homology"/>
<dbReference type="Pfam" id="PF00849">
    <property type="entry name" value="PseudoU_synth_2"/>
    <property type="match status" value="1"/>
</dbReference>
<evidence type="ECO:0000256" key="6">
    <source>
        <dbReference type="PROSITE-ProRule" id="PRU00182"/>
    </source>
</evidence>
<dbReference type="PROSITE" id="PS50889">
    <property type="entry name" value="S4"/>
    <property type="match status" value="1"/>
</dbReference>
<dbReference type="Proteomes" id="UP000029381">
    <property type="component" value="Unassembled WGS sequence"/>
</dbReference>
<dbReference type="InterPro" id="IPR002942">
    <property type="entry name" value="S4_RNA-bd"/>
</dbReference>
<evidence type="ECO:0000259" key="8">
    <source>
        <dbReference type="SMART" id="SM00363"/>
    </source>
</evidence>
<dbReference type="EMBL" id="JPVT01000116">
    <property type="protein sequence ID" value="KFN91067.1"/>
    <property type="molecule type" value="Genomic_DNA"/>
</dbReference>
<keyword evidence="3 6" id="KW-0694">RNA-binding</keyword>
<evidence type="ECO:0000256" key="1">
    <source>
        <dbReference type="ARBA" id="ARBA00000073"/>
    </source>
</evidence>
<keyword evidence="9" id="KW-0456">Lyase</keyword>
<dbReference type="GO" id="GO:0016829">
    <property type="term" value="F:lyase activity"/>
    <property type="evidence" value="ECO:0007669"/>
    <property type="project" value="UniProtKB-KW"/>
</dbReference>
<comment type="similarity">
    <text evidence="2 7">Belongs to the pseudouridine synthase RluA family.</text>
</comment>
<evidence type="ECO:0000256" key="3">
    <source>
        <dbReference type="ARBA" id="ARBA00022884"/>
    </source>
</evidence>
<dbReference type="RefSeq" id="WP_028789497.1">
    <property type="nucleotide sequence ID" value="NZ_JPVT01000116.1"/>
</dbReference>
<dbReference type="FunFam" id="3.30.2350.10:FF:000006">
    <property type="entry name" value="Pseudouridine synthase"/>
    <property type="match status" value="1"/>
</dbReference>
<dbReference type="InterPro" id="IPR006224">
    <property type="entry name" value="PsdUridine_synth_RluA-like_CS"/>
</dbReference>
<name>A0A091C4N1_9ENTE</name>
<gene>
    <name evidence="9" type="ORF">TMU3MR103_1184</name>
</gene>
<dbReference type="InterPro" id="IPR036986">
    <property type="entry name" value="S4_RNA-bd_sf"/>
</dbReference>
<dbReference type="PROSITE" id="PS01129">
    <property type="entry name" value="PSI_RLU"/>
    <property type="match status" value="1"/>
</dbReference>
<dbReference type="InterPro" id="IPR020103">
    <property type="entry name" value="PsdUridine_synth_cat_dom_sf"/>
</dbReference>
<dbReference type="PANTHER" id="PTHR21600:SF44">
    <property type="entry name" value="RIBOSOMAL LARGE SUBUNIT PSEUDOURIDINE SYNTHASE D"/>
    <property type="match status" value="1"/>
</dbReference>
<dbReference type="CDD" id="cd00165">
    <property type="entry name" value="S4"/>
    <property type="match status" value="1"/>
</dbReference>
<dbReference type="EC" id="5.4.99.-" evidence="7"/>
<dbReference type="AlphaFoldDB" id="A0A091C4N1"/>
<accession>A0A091C4N1</accession>